<dbReference type="EMBL" id="CAAALY010265984">
    <property type="protein sequence ID" value="VEL40686.1"/>
    <property type="molecule type" value="Genomic_DNA"/>
</dbReference>
<evidence type="ECO:0000313" key="2">
    <source>
        <dbReference type="Proteomes" id="UP000784294"/>
    </source>
</evidence>
<proteinExistence type="predicted"/>
<organism evidence="1 2">
    <name type="scientific">Protopolystoma xenopodis</name>
    <dbReference type="NCBI Taxonomy" id="117903"/>
    <lineage>
        <taxon>Eukaryota</taxon>
        <taxon>Metazoa</taxon>
        <taxon>Spiralia</taxon>
        <taxon>Lophotrochozoa</taxon>
        <taxon>Platyhelminthes</taxon>
        <taxon>Monogenea</taxon>
        <taxon>Polyopisthocotylea</taxon>
        <taxon>Polystomatidea</taxon>
        <taxon>Polystomatidae</taxon>
        <taxon>Protopolystoma</taxon>
    </lineage>
</organism>
<name>A0A3S5B559_9PLAT</name>
<protein>
    <submittedName>
        <fullName evidence="1">Uncharacterized protein</fullName>
    </submittedName>
</protein>
<dbReference type="Proteomes" id="UP000784294">
    <property type="component" value="Unassembled WGS sequence"/>
</dbReference>
<sequence>MCECVCVCVCVWVGVRCWRSETRKRIDGVDHQLGVRSCGTVDLLSASRGGPIGEPVGGWDCRKKRNNCKGSVGSKRVGRTT</sequence>
<reference evidence="1" key="1">
    <citation type="submission" date="2018-11" db="EMBL/GenBank/DDBJ databases">
        <authorList>
            <consortium name="Pathogen Informatics"/>
        </authorList>
    </citation>
    <scope>NUCLEOTIDE SEQUENCE</scope>
</reference>
<accession>A0A3S5B559</accession>
<dbReference type="AlphaFoldDB" id="A0A3S5B559"/>
<gene>
    <name evidence="1" type="ORF">PXEA_LOCUS34126</name>
</gene>
<keyword evidence="2" id="KW-1185">Reference proteome</keyword>
<evidence type="ECO:0000313" key="1">
    <source>
        <dbReference type="EMBL" id="VEL40686.1"/>
    </source>
</evidence>
<comment type="caution">
    <text evidence="1">The sequence shown here is derived from an EMBL/GenBank/DDBJ whole genome shotgun (WGS) entry which is preliminary data.</text>
</comment>